<organism evidence="1 2">
    <name type="scientific">Macroventuria anomochaeta</name>
    <dbReference type="NCBI Taxonomy" id="301207"/>
    <lineage>
        <taxon>Eukaryota</taxon>
        <taxon>Fungi</taxon>
        <taxon>Dikarya</taxon>
        <taxon>Ascomycota</taxon>
        <taxon>Pezizomycotina</taxon>
        <taxon>Dothideomycetes</taxon>
        <taxon>Pleosporomycetidae</taxon>
        <taxon>Pleosporales</taxon>
        <taxon>Pleosporineae</taxon>
        <taxon>Didymellaceae</taxon>
        <taxon>Macroventuria</taxon>
    </lineage>
</organism>
<proteinExistence type="predicted"/>
<evidence type="ECO:0000313" key="1">
    <source>
        <dbReference type="EMBL" id="KAF2629929.1"/>
    </source>
</evidence>
<protein>
    <submittedName>
        <fullName evidence="1">Uncharacterized protein</fullName>
    </submittedName>
</protein>
<sequence>MAEYSVYQRGAGQTFYPQHATNIRNLPSRVRSPTTTARIPFGNPDTPSPSRSPGRQQSPQQFGMFNQQHGHQAQHVMMNGRNTHQNYAMQMNLAGKTFPHNQNHQHHGQHHQQHQDHTGGAHGGQYNHQHNLSSGNMSNAQPHFGQAHMQNGTPNSVHSGLSKPPNEHWAEQLRLAQTAREMTQSHSHARIHPSVSKSVVAGTGSGLSKEPDKEERNRPAVGGAADGKGDHIWTILDFGGQNLKVITPALFNHYTFLTKLYVNCNKLSYIPQSIGQLRNLTHLDLSLNNLQYLPPEIGMLVNLKQLLLFDNHLDNLPYELGSLFQLEMLGIEGNPLPDDLKQIIMEQGTTELIKHFRENSQGPEAPSERDWIVLDEIQDPDQETVTALSYNILCDKYCTQAQYGYTPSAALSWENRRETILGELRERNADIVCLQEIDQDSFNEYFREGLAHNDYKGVFWPKSRARTMADREAKLVDGCAIFYKNSKYILLDKQLVDFANTAINRPDMKGEHDIFNRVMPRDDIGVVAFLENRATGSRFIVGNVHVFWNPAFTDVKLVQVAILLEGIKNFANRWAKFPACKDKVVYRFTNGDTEDGKEPDPTQEPGPSKEYSDGTQIPLILCGDFNSLPTSGIYDLITTGSMSNVHDDLGSRKYGNFTRDGISHPFSLKSSYSSIGELSFTNYTPSFVGVLDYIWYSTNTLQVVGLLGDIDKNYLQRVPGFPNYHFPSDHIALYAQYIVKGRKEAKKVSEVDFGPSSNRDRRN</sequence>
<evidence type="ECO:0000313" key="2">
    <source>
        <dbReference type="Proteomes" id="UP000799754"/>
    </source>
</evidence>
<keyword evidence="2" id="KW-1185">Reference proteome</keyword>
<comment type="caution">
    <text evidence="1">The sequence shown here is derived from an EMBL/GenBank/DDBJ whole genome shotgun (WGS) entry which is preliminary data.</text>
</comment>
<gene>
    <name evidence="1" type="ORF">BU25DRAFT_261596</name>
</gene>
<reference evidence="1" key="1">
    <citation type="journal article" date="2020" name="Stud. Mycol.">
        <title>101 Dothideomycetes genomes: a test case for predicting lifestyles and emergence of pathogens.</title>
        <authorList>
            <person name="Haridas S."/>
            <person name="Albert R."/>
            <person name="Binder M."/>
            <person name="Bloem J."/>
            <person name="Labutti K."/>
            <person name="Salamov A."/>
            <person name="Andreopoulos B."/>
            <person name="Baker S."/>
            <person name="Barry K."/>
            <person name="Bills G."/>
            <person name="Bluhm B."/>
            <person name="Cannon C."/>
            <person name="Castanera R."/>
            <person name="Culley D."/>
            <person name="Daum C."/>
            <person name="Ezra D."/>
            <person name="Gonzalez J."/>
            <person name="Henrissat B."/>
            <person name="Kuo A."/>
            <person name="Liang C."/>
            <person name="Lipzen A."/>
            <person name="Lutzoni F."/>
            <person name="Magnuson J."/>
            <person name="Mondo S."/>
            <person name="Nolan M."/>
            <person name="Ohm R."/>
            <person name="Pangilinan J."/>
            <person name="Park H.-J."/>
            <person name="Ramirez L."/>
            <person name="Alfaro M."/>
            <person name="Sun H."/>
            <person name="Tritt A."/>
            <person name="Yoshinaga Y."/>
            <person name="Zwiers L.-H."/>
            <person name="Turgeon B."/>
            <person name="Goodwin S."/>
            <person name="Spatafora J."/>
            <person name="Crous P."/>
            <person name="Grigoriev I."/>
        </authorList>
    </citation>
    <scope>NUCLEOTIDE SEQUENCE</scope>
    <source>
        <strain evidence="1">CBS 525.71</strain>
    </source>
</reference>
<dbReference type="EMBL" id="MU006708">
    <property type="protein sequence ID" value="KAF2629929.1"/>
    <property type="molecule type" value="Genomic_DNA"/>
</dbReference>
<name>A0ACB6S794_9PLEO</name>
<accession>A0ACB6S794</accession>
<dbReference type="Proteomes" id="UP000799754">
    <property type="component" value="Unassembled WGS sequence"/>
</dbReference>